<evidence type="ECO:0000313" key="2">
    <source>
        <dbReference type="Proteomes" id="UP000076532"/>
    </source>
</evidence>
<proteinExistence type="predicted"/>
<dbReference type="Proteomes" id="UP000076532">
    <property type="component" value="Unassembled WGS sequence"/>
</dbReference>
<dbReference type="AlphaFoldDB" id="A0A166WPF9"/>
<keyword evidence="2" id="KW-1185">Reference proteome</keyword>
<name>A0A166WPF9_9AGAM</name>
<gene>
    <name evidence="1" type="ORF">FIBSPDRAFT_1035881</name>
</gene>
<accession>A0A166WPF9</accession>
<evidence type="ECO:0000313" key="1">
    <source>
        <dbReference type="EMBL" id="KZP33966.1"/>
    </source>
</evidence>
<organism evidence="1 2">
    <name type="scientific">Athelia psychrophila</name>
    <dbReference type="NCBI Taxonomy" id="1759441"/>
    <lineage>
        <taxon>Eukaryota</taxon>
        <taxon>Fungi</taxon>
        <taxon>Dikarya</taxon>
        <taxon>Basidiomycota</taxon>
        <taxon>Agaricomycotina</taxon>
        <taxon>Agaricomycetes</taxon>
        <taxon>Agaricomycetidae</taxon>
        <taxon>Atheliales</taxon>
        <taxon>Atheliaceae</taxon>
        <taxon>Athelia</taxon>
    </lineage>
</organism>
<protein>
    <submittedName>
        <fullName evidence="1">Uncharacterized protein</fullName>
    </submittedName>
</protein>
<dbReference type="EMBL" id="KV417481">
    <property type="protein sequence ID" value="KZP33966.1"/>
    <property type="molecule type" value="Genomic_DNA"/>
</dbReference>
<dbReference type="OrthoDB" id="526316at2759"/>
<sequence length="70" mass="7725">MSTPVVTMEIRAAFEADATAAYQNAMMWTFTGIQVHAWSSTVKSVDDTYLDYQLASSWGPFAITNATEII</sequence>
<reference evidence="1 2" key="1">
    <citation type="journal article" date="2016" name="Mol. Biol. Evol.">
        <title>Comparative Genomics of Early-Diverging Mushroom-Forming Fungi Provides Insights into the Origins of Lignocellulose Decay Capabilities.</title>
        <authorList>
            <person name="Nagy L.G."/>
            <person name="Riley R."/>
            <person name="Tritt A."/>
            <person name="Adam C."/>
            <person name="Daum C."/>
            <person name="Floudas D."/>
            <person name="Sun H."/>
            <person name="Yadav J.S."/>
            <person name="Pangilinan J."/>
            <person name="Larsson K.H."/>
            <person name="Matsuura K."/>
            <person name="Barry K."/>
            <person name="Labutti K."/>
            <person name="Kuo R."/>
            <person name="Ohm R.A."/>
            <person name="Bhattacharya S.S."/>
            <person name="Shirouzu T."/>
            <person name="Yoshinaga Y."/>
            <person name="Martin F.M."/>
            <person name="Grigoriev I.V."/>
            <person name="Hibbett D.S."/>
        </authorList>
    </citation>
    <scope>NUCLEOTIDE SEQUENCE [LARGE SCALE GENOMIC DNA]</scope>
    <source>
        <strain evidence="1 2">CBS 109695</strain>
    </source>
</reference>